<dbReference type="Proteomes" id="UP000010523">
    <property type="component" value="Unassembled WGS sequence"/>
</dbReference>
<comment type="caution">
    <text evidence="1">The sequence shown here is derived from an EMBL/GenBank/DDBJ whole genome shotgun (WGS) entry which is preliminary data.</text>
</comment>
<evidence type="ECO:0000313" key="2">
    <source>
        <dbReference type="Proteomes" id="UP000010523"/>
    </source>
</evidence>
<dbReference type="STRING" id="997296.PB1_16184"/>
<dbReference type="InterPro" id="IPR024411">
    <property type="entry name" value="Tail_terminator_phage"/>
</dbReference>
<gene>
    <name evidence="1" type="ORF">PB1_16184</name>
</gene>
<dbReference type="RefSeq" id="WP_004438509.1">
    <property type="nucleotide sequence ID" value="NZ_AFEU01000003.1"/>
</dbReference>
<dbReference type="EMBL" id="AFEU01000003">
    <property type="protein sequence ID" value="EIJ79112.1"/>
    <property type="molecule type" value="Genomic_DNA"/>
</dbReference>
<evidence type="ECO:0008006" key="3">
    <source>
        <dbReference type="Google" id="ProtNLM"/>
    </source>
</evidence>
<dbReference type="AlphaFoldDB" id="I3DXZ1"/>
<evidence type="ECO:0000313" key="1">
    <source>
        <dbReference type="EMBL" id="EIJ79112.1"/>
    </source>
</evidence>
<accession>I3DXZ1</accession>
<dbReference type="OrthoDB" id="2884256at2"/>
<dbReference type="eggNOG" id="ENOG5033BP3">
    <property type="taxonomic scope" value="Bacteria"/>
</dbReference>
<dbReference type="PATRIC" id="fig|997296.3.peg.3409"/>
<dbReference type="Pfam" id="PF12691">
    <property type="entry name" value="Phage_tail_terminator_6"/>
    <property type="match status" value="1"/>
</dbReference>
<organism evidence="1 2">
    <name type="scientific">Bacillus methanolicus PB1</name>
    <dbReference type="NCBI Taxonomy" id="997296"/>
    <lineage>
        <taxon>Bacteria</taxon>
        <taxon>Bacillati</taxon>
        <taxon>Bacillota</taxon>
        <taxon>Bacilli</taxon>
        <taxon>Bacillales</taxon>
        <taxon>Bacillaceae</taxon>
        <taxon>Bacillus</taxon>
    </lineage>
</organism>
<reference evidence="1 2" key="1">
    <citation type="journal article" date="2012" name="Appl. Environ. Microbiol.">
        <title>Genome Sequence of Thermotolerant Bacillus methanolicus: Features and Regulation Related to Methylotrophy and Production of L-Lysine and L-Glutamate from Methanol.</title>
        <authorList>
            <person name="Heggeset T.M."/>
            <person name="Krog A."/>
            <person name="Balzer S."/>
            <person name="Wentzel A."/>
            <person name="Ellingsen T.E."/>
            <person name="Brautaset T."/>
        </authorList>
    </citation>
    <scope>NUCLEOTIDE SEQUENCE [LARGE SCALE GENOMIC DNA]</scope>
    <source>
        <strain evidence="1 2">PB1</strain>
    </source>
</reference>
<keyword evidence="2" id="KW-1185">Reference proteome</keyword>
<name>I3DXZ1_BACMT</name>
<sequence length="132" mass="14806">MDFLDRLKEFLQANVTLNTPIVFGILDSATSSIAIRQTPSSVLNRYSDQGKTFEFSFQVLVKDINHKKAYDTIQAIFEALDGLSNNAITSADGSFVFINCECYTLPNFVEKTTHNEYIYSSIFKAELEKGGL</sequence>
<protein>
    <recommendedName>
        <fullName evidence="3">Minor capsid protein</fullName>
    </recommendedName>
</protein>
<proteinExistence type="predicted"/>